<dbReference type="EMBL" id="AFNV02000029">
    <property type="protein sequence ID" value="ERJ17740.1"/>
    <property type="molecule type" value="Genomic_DNA"/>
</dbReference>
<gene>
    <name evidence="2" type="ORF">SSPSH_003419</name>
</gene>
<dbReference type="GO" id="GO:0016787">
    <property type="term" value="F:hydrolase activity"/>
    <property type="evidence" value="ECO:0007669"/>
    <property type="project" value="UniProtKB-KW"/>
</dbReference>
<proteinExistence type="predicted"/>
<evidence type="ECO:0000313" key="2">
    <source>
        <dbReference type="EMBL" id="ERJ17740.1"/>
    </source>
</evidence>
<reference evidence="2 3" key="2">
    <citation type="journal article" date="2013" name="PLoS ONE">
        <title>INDIGO - INtegrated Data Warehouse of MIcrobial GenOmes with Examples from the Red Sea Extremophiles.</title>
        <authorList>
            <person name="Alam I."/>
            <person name="Antunes A."/>
            <person name="Kamau A.A."/>
            <person name="Ba Alawi W."/>
            <person name="Kalkatawi M."/>
            <person name="Stingl U."/>
            <person name="Bajic V.B."/>
        </authorList>
    </citation>
    <scope>NUCLEOTIDE SEQUENCE [LARGE SCALE GENOMIC DNA]</scope>
    <source>
        <strain evidence="2 3">E1L3A</strain>
    </source>
</reference>
<dbReference type="Gene3D" id="2.40.10.220">
    <property type="entry name" value="predicted glycosyltransferase like domains"/>
    <property type="match status" value="1"/>
</dbReference>
<dbReference type="eggNOG" id="COG3437">
    <property type="taxonomic scope" value="Bacteria"/>
</dbReference>
<dbReference type="STRING" id="1033802.SSPSH_003419"/>
<keyword evidence="3" id="KW-1185">Reference proteome</keyword>
<reference evidence="2 3" key="1">
    <citation type="journal article" date="2011" name="J. Bacteriol.">
        <title>Genome sequence of Salinisphaera shabanensis, a gammaproteobacterium from the harsh, variable environment of the brine-seawater interface of the Shaban Deep in the Red Sea.</title>
        <authorList>
            <person name="Antunes A."/>
            <person name="Alam I."/>
            <person name="Bajic V.B."/>
            <person name="Stingl U."/>
        </authorList>
    </citation>
    <scope>NUCLEOTIDE SEQUENCE [LARGE SCALE GENOMIC DNA]</scope>
    <source>
        <strain evidence="2 3">E1L3A</strain>
    </source>
</reference>
<evidence type="ECO:0000259" key="1">
    <source>
        <dbReference type="Pfam" id="PF07238"/>
    </source>
</evidence>
<sequence>MEVKDAPRIEINDGDRVASAFETLQQRPYCDLRLECVATGERFDIEEFRIEASGQRIRLMIDVLGLPRDRFATGVRLHASLGVEALLFTGIEVENFSIEADPPELVIAKPERVYVSNKRESTRIRLVRGMRALVQLQVYEDRNPLDARLMDLSLGGCGIEIDLRAGMLLECDQQVAALFIEFPNGTRSALSAVVRHVQMAERNAHAYVGFSFVQRDGNRLTEVPVWLREMEREIAFRAGQGRNHMIQPSRLFIGGAESPVAIRLDQQEKTPYASTTSMVGPLRDIAHTLGVTAIALRHGRELPVDDLYRCADTLCALLAEDRPTFLYALCCLNEQPALLHHCIVVAGRLADLVQNDETLVRNLRDIVVAALVHDLGNIRQAGPQTASADSLITDPSAPTNSHRELIEALGSAGSWAASGARRAVIECLNSTDADVAQLPVALASLARAARIVDLIEVKSRGGIGAHEAGTPLQVFRTLYHNCDEAEREWLQRYMKRQGIYPIGSLVHCSSGFLAWVLQLGEDGQPSRIRVVRSLNNARKLNQILGRADFSQIGKIDQPALPQRFGLSPF</sequence>
<comment type="caution">
    <text evidence="2">The sequence shown here is derived from an EMBL/GenBank/DDBJ whole genome shotgun (WGS) entry which is preliminary data.</text>
</comment>
<dbReference type="AlphaFoldDB" id="F7Q897"/>
<dbReference type="OrthoDB" id="9764808at2"/>
<feature type="domain" description="PilZ" evidence="1">
    <location>
        <begin position="118"/>
        <end position="215"/>
    </location>
</feature>
<name>F7Q897_9GAMM</name>
<dbReference type="SUPFAM" id="SSF141371">
    <property type="entry name" value="PilZ domain-like"/>
    <property type="match status" value="1"/>
</dbReference>
<organism evidence="2 3">
    <name type="scientific">Salinisphaera shabanensis E1L3A</name>
    <dbReference type="NCBI Taxonomy" id="1033802"/>
    <lineage>
        <taxon>Bacteria</taxon>
        <taxon>Pseudomonadati</taxon>
        <taxon>Pseudomonadota</taxon>
        <taxon>Gammaproteobacteria</taxon>
        <taxon>Salinisphaerales</taxon>
        <taxon>Salinisphaeraceae</taxon>
        <taxon>Salinisphaera</taxon>
    </lineage>
</organism>
<dbReference type="Pfam" id="PF07238">
    <property type="entry name" value="PilZ"/>
    <property type="match status" value="1"/>
</dbReference>
<dbReference type="InterPro" id="IPR009875">
    <property type="entry name" value="PilZ_domain"/>
</dbReference>
<dbReference type="RefSeq" id="WP_006912967.1">
    <property type="nucleotide sequence ID" value="NZ_AFNV02000029.1"/>
</dbReference>
<evidence type="ECO:0000313" key="3">
    <source>
        <dbReference type="Proteomes" id="UP000006242"/>
    </source>
</evidence>
<protein>
    <submittedName>
        <fullName evidence="2">Metal dependent phosphohydrolase protein</fullName>
    </submittedName>
</protein>
<accession>F7Q897</accession>
<dbReference type="GO" id="GO:0035438">
    <property type="term" value="F:cyclic-di-GMP binding"/>
    <property type="evidence" value="ECO:0007669"/>
    <property type="project" value="InterPro"/>
</dbReference>
<dbReference type="Proteomes" id="UP000006242">
    <property type="component" value="Unassembled WGS sequence"/>
</dbReference>